<dbReference type="InterPro" id="IPR013830">
    <property type="entry name" value="SGNH_hydro"/>
</dbReference>
<dbReference type="OrthoDB" id="9764375at2"/>
<dbReference type="RefSeq" id="WP_146292047.1">
    <property type="nucleotide sequence ID" value="NZ_SELH01000016.1"/>
</dbReference>
<dbReference type="AlphaFoldDB" id="A0A563DFW8"/>
<dbReference type="InterPro" id="IPR036514">
    <property type="entry name" value="SGNH_hydro_sf"/>
</dbReference>
<protein>
    <recommendedName>
        <fullName evidence="1">SGNH hydrolase-type esterase domain-containing protein</fullName>
    </recommendedName>
</protein>
<dbReference type="Proteomes" id="UP000319499">
    <property type="component" value="Unassembled WGS sequence"/>
</dbReference>
<dbReference type="PANTHER" id="PTHR30383">
    <property type="entry name" value="THIOESTERASE 1/PROTEASE 1/LYSOPHOSPHOLIPASE L1"/>
    <property type="match status" value="1"/>
</dbReference>
<gene>
    <name evidence="2" type="ORF">ETU09_03940</name>
</gene>
<dbReference type="Gene3D" id="3.40.50.1110">
    <property type="entry name" value="SGNH hydrolase"/>
    <property type="match status" value="1"/>
</dbReference>
<dbReference type="SUPFAM" id="SSF52266">
    <property type="entry name" value="SGNH hydrolase"/>
    <property type="match status" value="1"/>
</dbReference>
<dbReference type="InterPro" id="IPR051532">
    <property type="entry name" value="Ester_Hydrolysis_Enzymes"/>
</dbReference>
<sequence>MKDIKITKSFYFFIVAFLFGFQYGCSQLTIENTYSFVQENKNVIHNSQELQSFFKKLDQASSRKINILHIGDSHLQPNQITQVLRKQLQKVFGNAGRGLIVPYKVAGTNSPDDIISTSQFKWEGKRNCKPLIPQPTGIGGISLKSLDSASTFIFRLPHEYAFSSMTVFFENDGKSYDLFAKDLIHGEVINLKNFIDEKNPNVSKIKFSQPTNEVEILSLKTSLEQTHTTILGINTENEENGIVYHSIGVNGAEYYHYDTSEYFNEETPFLNPDLIIISLGTNEAFRKNFDEEDFKSEVHKFITNLRKYNPEVPFLITTPANSYINKKYQNPKLKRVRDILVAYCKENQLAFWDLQEITGNAQNWKNNQLISKDLVHYNAKGYRLQGELLYNALINSYKEYVTTK</sequence>
<name>A0A563DFW8_9FLAO</name>
<keyword evidence="3" id="KW-1185">Reference proteome</keyword>
<dbReference type="GO" id="GO:0016788">
    <property type="term" value="F:hydrolase activity, acting on ester bonds"/>
    <property type="evidence" value="ECO:0007669"/>
    <property type="project" value="UniProtKB-ARBA"/>
</dbReference>
<feature type="domain" description="SGNH hydrolase-type esterase" evidence="1">
    <location>
        <begin position="242"/>
        <end position="384"/>
    </location>
</feature>
<evidence type="ECO:0000313" key="2">
    <source>
        <dbReference type="EMBL" id="TWP28997.1"/>
    </source>
</evidence>
<comment type="caution">
    <text evidence="2">The sequence shown here is derived from an EMBL/GenBank/DDBJ whole genome shotgun (WGS) entry which is preliminary data.</text>
</comment>
<dbReference type="Gene3D" id="2.60.120.1360">
    <property type="match status" value="1"/>
</dbReference>
<proteinExistence type="predicted"/>
<evidence type="ECO:0000259" key="1">
    <source>
        <dbReference type="Pfam" id="PF13472"/>
    </source>
</evidence>
<dbReference type="EMBL" id="SELH01000016">
    <property type="protein sequence ID" value="TWP28997.1"/>
    <property type="molecule type" value="Genomic_DNA"/>
</dbReference>
<dbReference type="PANTHER" id="PTHR30383:SF29">
    <property type="entry name" value="SGNH HYDROLASE-TYPE ESTERASE DOMAIN-CONTAINING PROTEIN"/>
    <property type="match status" value="1"/>
</dbReference>
<evidence type="ECO:0000313" key="3">
    <source>
        <dbReference type="Proteomes" id="UP000319499"/>
    </source>
</evidence>
<dbReference type="Pfam" id="PF13472">
    <property type="entry name" value="Lipase_GDSL_2"/>
    <property type="match status" value="1"/>
</dbReference>
<reference evidence="2 3" key="1">
    <citation type="submission" date="2019-02" db="EMBL/GenBank/DDBJ databases">
        <title>Apibacter muscae sp. nov.: a novel member of the house fly microbiota.</title>
        <authorList>
            <person name="Park R."/>
        </authorList>
    </citation>
    <scope>NUCLEOTIDE SEQUENCE [LARGE SCALE GENOMIC DNA]</scope>
    <source>
        <strain evidence="2 3">AL1</strain>
    </source>
</reference>
<accession>A0A563DFW8</accession>
<organism evidence="2 3">
    <name type="scientific">Apibacter muscae</name>
    <dbReference type="NCBI Taxonomy" id="2509004"/>
    <lineage>
        <taxon>Bacteria</taxon>
        <taxon>Pseudomonadati</taxon>
        <taxon>Bacteroidota</taxon>
        <taxon>Flavobacteriia</taxon>
        <taxon>Flavobacteriales</taxon>
        <taxon>Weeksellaceae</taxon>
        <taxon>Apibacter</taxon>
    </lineage>
</organism>